<keyword evidence="2" id="KW-0805">Transcription regulation</keyword>
<feature type="compositionally biased region" description="Acidic residues" evidence="5">
    <location>
        <begin position="59"/>
        <end position="70"/>
    </location>
</feature>
<dbReference type="PANTHER" id="PTHR13115:SF8">
    <property type="entry name" value="RNA POLYMERASE-ASSOCIATED PROTEIN RTF1 HOMOLOG"/>
    <property type="match status" value="1"/>
</dbReference>
<dbReference type="GO" id="GO:1990269">
    <property type="term" value="F:RNA polymerase II C-terminal domain phosphoserine binding"/>
    <property type="evidence" value="ECO:0007669"/>
    <property type="project" value="TreeGrafter"/>
</dbReference>
<dbReference type="Gene3D" id="3.90.70.200">
    <property type="entry name" value="Plus-3 domain"/>
    <property type="match status" value="1"/>
</dbReference>
<feature type="compositionally biased region" description="Basic and acidic residues" evidence="5">
    <location>
        <begin position="101"/>
        <end position="120"/>
    </location>
</feature>
<name>A0A376B4C3_9ASCO</name>
<protein>
    <submittedName>
        <fullName evidence="7">Related to RNA polymerase-associated protein RTF1</fullName>
    </submittedName>
</protein>
<evidence type="ECO:0000259" key="6">
    <source>
        <dbReference type="PROSITE" id="PS51360"/>
    </source>
</evidence>
<evidence type="ECO:0000256" key="5">
    <source>
        <dbReference type="SAM" id="MobiDB-lite"/>
    </source>
</evidence>
<accession>A0A376B4C3</accession>
<organism evidence="7 8">
    <name type="scientific">Saccharomycodes ludwigii</name>
    <dbReference type="NCBI Taxonomy" id="36035"/>
    <lineage>
        <taxon>Eukaryota</taxon>
        <taxon>Fungi</taxon>
        <taxon>Dikarya</taxon>
        <taxon>Ascomycota</taxon>
        <taxon>Saccharomycotina</taxon>
        <taxon>Saccharomycetes</taxon>
        <taxon>Saccharomycodales</taxon>
        <taxon>Saccharomycodaceae</taxon>
        <taxon>Saccharomycodes</taxon>
    </lineage>
</organism>
<evidence type="ECO:0000313" key="8">
    <source>
        <dbReference type="Proteomes" id="UP000262825"/>
    </source>
</evidence>
<sequence length="587" mass="69025">MSDLEDDLLALAGVGSEDEEENDNVKVSTKRSRGGEYDSEDEDDGVTTKKKRNIKYDVGEEEEGDDDDDGYIPGGAYASNNDQQKEEEEEEEEENPFPIEGKYKSEDDREHLESLPEMEREQILYERSQIMQKYKERTLFRQRKETEKRLRKKTDAVEANRTRKRSSATTALRKDIKSSKLTELKKQRARKNRSSGYADDDDDEYQNNSEEEEEEEEEEDAYVEQEEDYTDEDDDYDPYDTGRNNKVKRYHSDELDNNFGAEEVEWAEEQVAQLEDYNKIKVGRSLIAKFCFYPDFNDIVKGCYGRVNVGLDKHTGSSTYRMVKIERVFLQKPYNMGNFFTNQYFGVTQGKDRKVFPMKFFSDGPFTPAEYERYMNQLDKYDMSKPSVQDLKNIYEDLTAFMQQPMTNKLTDEIVRNRLQFNKKLSGTNVILEKSVLKEKLQYAQDSGIEKDIAKYSSQLRNLEKRLNSYEKHHENDYTGTKKLGLLTSKNKKINIDKMREAQKFNETNIASKDTRTDPFSRLKTRTKIYYQEIQKEENAKAKEDARQKKLEEDKEVEKRREKELLLSKFRRLGGLEDIISSIDIVF</sequence>
<dbReference type="PANTHER" id="PTHR13115">
    <property type="entry name" value="RNA POLYMERASE-ASSOCIATED PROTEIN RTF1 HOMOLOG"/>
    <property type="match status" value="1"/>
</dbReference>
<evidence type="ECO:0000256" key="2">
    <source>
        <dbReference type="ARBA" id="ARBA00023015"/>
    </source>
</evidence>
<dbReference type="InterPro" id="IPR004343">
    <property type="entry name" value="Plus-3_dom"/>
</dbReference>
<comment type="subcellular location">
    <subcellularLocation>
        <location evidence="1">Nucleus</location>
    </subcellularLocation>
</comment>
<feature type="compositionally biased region" description="Basic and acidic residues" evidence="5">
    <location>
        <begin position="172"/>
        <end position="186"/>
    </location>
</feature>
<dbReference type="EMBL" id="UFAJ01000155">
    <property type="protein sequence ID" value="SSD59523.1"/>
    <property type="molecule type" value="Genomic_DNA"/>
</dbReference>
<keyword evidence="4" id="KW-0539">Nucleus</keyword>
<feature type="compositionally biased region" description="Acidic residues" evidence="5">
    <location>
        <begin position="85"/>
        <end position="95"/>
    </location>
</feature>
<dbReference type="AlphaFoldDB" id="A0A376B4C3"/>
<dbReference type="SMART" id="SM00719">
    <property type="entry name" value="Plus3"/>
    <property type="match status" value="1"/>
</dbReference>
<feature type="compositionally biased region" description="Acidic residues" evidence="5">
    <location>
        <begin position="198"/>
        <end position="238"/>
    </location>
</feature>
<proteinExistence type="predicted"/>
<evidence type="ECO:0000256" key="1">
    <source>
        <dbReference type="ARBA" id="ARBA00004123"/>
    </source>
</evidence>
<evidence type="ECO:0000313" key="7">
    <source>
        <dbReference type="EMBL" id="SSD59523.1"/>
    </source>
</evidence>
<gene>
    <name evidence="7" type="ORF">SCODWIG_01284</name>
</gene>
<feature type="region of interest" description="Disordered" evidence="5">
    <location>
        <begin position="1"/>
        <end position="120"/>
    </location>
</feature>
<keyword evidence="8" id="KW-1185">Reference proteome</keyword>
<dbReference type="SUPFAM" id="SSF159042">
    <property type="entry name" value="Plus3-like"/>
    <property type="match status" value="1"/>
</dbReference>
<dbReference type="GO" id="GO:0003677">
    <property type="term" value="F:DNA binding"/>
    <property type="evidence" value="ECO:0007669"/>
    <property type="project" value="InterPro"/>
</dbReference>
<feature type="region of interest" description="Disordered" evidence="5">
    <location>
        <begin position="539"/>
        <end position="558"/>
    </location>
</feature>
<evidence type="ECO:0000256" key="3">
    <source>
        <dbReference type="ARBA" id="ARBA00023163"/>
    </source>
</evidence>
<dbReference type="FunFam" id="3.90.70.200:FF:000005">
    <property type="entry name" value="Related to Pol II transcription elongation factor"/>
    <property type="match status" value="1"/>
</dbReference>
<keyword evidence="3" id="KW-0804">Transcription</keyword>
<dbReference type="PROSITE" id="PS51360">
    <property type="entry name" value="PLUS3"/>
    <property type="match status" value="1"/>
</dbReference>
<evidence type="ECO:0000256" key="4">
    <source>
        <dbReference type="ARBA" id="ARBA00023242"/>
    </source>
</evidence>
<feature type="domain" description="Plus3" evidence="6">
    <location>
        <begin position="271"/>
        <end position="403"/>
    </location>
</feature>
<dbReference type="InterPro" id="IPR036128">
    <property type="entry name" value="Plus3-like_sf"/>
</dbReference>
<dbReference type="VEuPathDB" id="FungiDB:SCODWIG_01284"/>
<reference evidence="8" key="1">
    <citation type="submission" date="2018-06" db="EMBL/GenBank/DDBJ databases">
        <authorList>
            <person name="Guldener U."/>
        </authorList>
    </citation>
    <scope>NUCLEOTIDE SEQUENCE [LARGE SCALE GENOMIC DNA]</scope>
    <source>
        <strain evidence="8">UTAD17</strain>
    </source>
</reference>
<dbReference type="Pfam" id="PF03126">
    <property type="entry name" value="Plus-3"/>
    <property type="match status" value="1"/>
</dbReference>
<feature type="compositionally biased region" description="Basic and acidic residues" evidence="5">
    <location>
        <begin position="134"/>
        <end position="161"/>
    </location>
</feature>
<dbReference type="Proteomes" id="UP000262825">
    <property type="component" value="Unassembled WGS sequence"/>
</dbReference>
<feature type="region of interest" description="Disordered" evidence="5">
    <location>
        <begin position="134"/>
        <end position="248"/>
    </location>
</feature>
<dbReference type="GO" id="GO:0016593">
    <property type="term" value="C:Cdc73/Paf1 complex"/>
    <property type="evidence" value="ECO:0007669"/>
    <property type="project" value="TreeGrafter"/>
</dbReference>